<dbReference type="AlphaFoldDB" id="A0AAE0ZK91"/>
<reference evidence="1" key="1">
    <citation type="journal article" date="2023" name="G3 (Bethesda)">
        <title>A reference genome for the long-term kleptoplast-retaining sea slug Elysia crispata morphotype clarki.</title>
        <authorList>
            <person name="Eastman K.E."/>
            <person name="Pendleton A.L."/>
            <person name="Shaikh M.A."/>
            <person name="Suttiyut T."/>
            <person name="Ogas R."/>
            <person name="Tomko P."/>
            <person name="Gavelis G."/>
            <person name="Widhalm J.R."/>
            <person name="Wisecaver J.H."/>
        </authorList>
    </citation>
    <scope>NUCLEOTIDE SEQUENCE</scope>
    <source>
        <strain evidence="1">ECLA1</strain>
    </source>
</reference>
<dbReference type="Proteomes" id="UP001283361">
    <property type="component" value="Unassembled WGS sequence"/>
</dbReference>
<organism evidence="1 2">
    <name type="scientific">Elysia crispata</name>
    <name type="common">lettuce slug</name>
    <dbReference type="NCBI Taxonomy" id="231223"/>
    <lineage>
        <taxon>Eukaryota</taxon>
        <taxon>Metazoa</taxon>
        <taxon>Spiralia</taxon>
        <taxon>Lophotrochozoa</taxon>
        <taxon>Mollusca</taxon>
        <taxon>Gastropoda</taxon>
        <taxon>Heterobranchia</taxon>
        <taxon>Euthyneura</taxon>
        <taxon>Panpulmonata</taxon>
        <taxon>Sacoglossa</taxon>
        <taxon>Placobranchoidea</taxon>
        <taxon>Plakobranchidae</taxon>
        <taxon>Elysia</taxon>
    </lineage>
</organism>
<sequence length="153" mass="17025">MKCPESRISIKTFCLPHLSSPFIRAGSKSGLSSLYLPAIGLWEGQLGLASSLYRRVADLVHRKKNREIRRGENNAETTIAVKTEVCTSGWIRPPPITVHHMRLMLSMIAVSSIKVAIISQGQRGKPGLETPSSRHDGQGIGFQDYLRWVFFGH</sequence>
<keyword evidence="2" id="KW-1185">Reference proteome</keyword>
<accession>A0AAE0ZK91</accession>
<proteinExistence type="predicted"/>
<gene>
    <name evidence="1" type="ORF">RRG08_029079</name>
</gene>
<protein>
    <submittedName>
        <fullName evidence="1">Uncharacterized protein</fullName>
    </submittedName>
</protein>
<evidence type="ECO:0000313" key="2">
    <source>
        <dbReference type="Proteomes" id="UP001283361"/>
    </source>
</evidence>
<evidence type="ECO:0000313" key="1">
    <source>
        <dbReference type="EMBL" id="KAK3770989.1"/>
    </source>
</evidence>
<name>A0AAE0ZK91_9GAST</name>
<comment type="caution">
    <text evidence="1">The sequence shown here is derived from an EMBL/GenBank/DDBJ whole genome shotgun (WGS) entry which is preliminary data.</text>
</comment>
<dbReference type="EMBL" id="JAWDGP010003779">
    <property type="protein sequence ID" value="KAK3770989.1"/>
    <property type="molecule type" value="Genomic_DNA"/>
</dbReference>